<dbReference type="EMBL" id="JAWPEI010000005">
    <property type="protein sequence ID" value="KAK4725684.1"/>
    <property type="molecule type" value="Genomic_DNA"/>
</dbReference>
<dbReference type="InterPro" id="IPR012878">
    <property type="entry name" value="Beta-AFase-like_GH127_cat"/>
</dbReference>
<protein>
    <submittedName>
        <fullName evidence="4">Uncharacterized protein</fullName>
    </submittedName>
</protein>
<gene>
    <name evidence="4" type="ORF">R3W88_030601</name>
</gene>
<dbReference type="GO" id="GO:0046373">
    <property type="term" value="P:L-arabinose metabolic process"/>
    <property type="evidence" value="ECO:0007669"/>
    <property type="project" value="InterPro"/>
</dbReference>
<accession>A0AAV9LKI1</accession>
<dbReference type="InterPro" id="IPR049046">
    <property type="entry name" value="Beta-AFase-like_GH127_middle"/>
</dbReference>
<dbReference type="InterPro" id="IPR008928">
    <property type="entry name" value="6-hairpin_glycosidase_sf"/>
</dbReference>
<dbReference type="PANTHER" id="PTHR31151">
    <property type="entry name" value="PROLINE-TRNA LIGASE (DUF1680)"/>
    <property type="match status" value="1"/>
</dbReference>
<dbReference type="GO" id="GO:0046556">
    <property type="term" value="F:alpha-L-arabinofuranosidase activity"/>
    <property type="evidence" value="ECO:0007669"/>
    <property type="project" value="InterPro"/>
</dbReference>
<feature type="chain" id="PRO_5044024130" evidence="1">
    <location>
        <begin position="25"/>
        <end position="865"/>
    </location>
</feature>
<comment type="caution">
    <text evidence="4">The sequence shown here is derived from an EMBL/GenBank/DDBJ whole genome shotgun (WGS) entry which is preliminary data.</text>
</comment>
<sequence length="865" mass="96479">MKSLLFLKVWGVVFFAMLCGGVLSKECTNVPTQLSSHSLRYELLSSKNESWREEMFSHYHLTPTDDSAWSNLHPRKMLREEEEFDWVMMYRKIKNSGGVKGIDGLLNEVSLHDVRLEPNSMHGIAQRTNLEYLLMLDVDSLVWSFRKTAGLETPGDPYGGWEAPGVELRGHFVGHYLSASAFLWASTHNDSLKQKMSAVVSALSACQETMSSGYLSAFPSELFDRFEAIKPVWAPYYTIHKILAGLLDQYMVAGNDQALKMTTWMADYFYNRVQNVITKYTIERHWLSLNEETGGMNDVLYKLYSVTGNSKHLLLAHLFDKPCFLGLLALKADDISGFHANTHIPIVVGSQMRYEITGDPLYKEIGMYFMDIVNSSHSYATGGTSVGEFWSDPKRLASTLQTENEESCTTYNMLKVSRHLFRWTKEMAYADYYERALTNGVLGIQRGTDPGVMIYMLPLGRGRSKARSYHNWGTQFNSFWCCYGTGIESFSKLGDSIYFEEKGNSPSLYIIQYIPSSLDWKSGQVLVSQKIEPVVSWDNRLRVTIIISSSGHSSGAASTLNLRIPSWTHSSGAKATLNGKDLSLPTPGNFLAITKTWGQGDKITLELPMILRTEAIQDDRPEYASVQAFLYGPYLLAGYSSGDWDIETKSTTALSDLITPVPADYNSDLISLMQESGNSTFILTNSNQSIQMDKYPEAGTDAGVSSTFRLISLDKSSVKPSQQKEIIGKQVMLELFDLPGMFISHQGQEQSLGIAASSDDGGSLFRLTAGLDGKDNTVSLESEAEKGCFIYSSVDYKSSSTVKLSCNSKSSDAGFKQASSFKLGNGISEYHPISFVAKGAKRNFILSPLLSFRDESYTVYFNIQL</sequence>
<dbReference type="Pfam" id="PF07944">
    <property type="entry name" value="Beta-AFase-like_GH127_cat"/>
    <property type="match status" value="1"/>
</dbReference>
<evidence type="ECO:0000256" key="1">
    <source>
        <dbReference type="SAM" id="SignalP"/>
    </source>
</evidence>
<evidence type="ECO:0000313" key="4">
    <source>
        <dbReference type="EMBL" id="KAK4725684.1"/>
    </source>
</evidence>
<evidence type="ECO:0000259" key="2">
    <source>
        <dbReference type="Pfam" id="PF07944"/>
    </source>
</evidence>
<feature type="signal peptide" evidence="1">
    <location>
        <begin position="1"/>
        <end position="24"/>
    </location>
</feature>
<dbReference type="SUPFAM" id="SSF110221">
    <property type="entry name" value="AbfB domain"/>
    <property type="match status" value="1"/>
</dbReference>
<proteinExistence type="predicted"/>
<reference evidence="4 5" key="1">
    <citation type="submission" date="2023-10" db="EMBL/GenBank/DDBJ databases">
        <title>Genome-Wide Identification Analysis in wild type Solanum Pinnatisectum Reveals Some Genes Defensing Phytophthora Infestans.</title>
        <authorList>
            <person name="Sun C."/>
        </authorList>
    </citation>
    <scope>NUCLEOTIDE SEQUENCE [LARGE SCALE GENOMIC DNA]</scope>
    <source>
        <strain evidence="4">LQN</strain>
        <tissue evidence="4">Leaf</tissue>
    </source>
</reference>
<keyword evidence="5" id="KW-1185">Reference proteome</keyword>
<keyword evidence="1" id="KW-0732">Signal</keyword>
<evidence type="ECO:0000313" key="5">
    <source>
        <dbReference type="Proteomes" id="UP001311915"/>
    </source>
</evidence>
<dbReference type="Proteomes" id="UP001311915">
    <property type="component" value="Unassembled WGS sequence"/>
</dbReference>
<evidence type="ECO:0000259" key="3">
    <source>
        <dbReference type="Pfam" id="PF20736"/>
    </source>
</evidence>
<dbReference type="InterPro" id="IPR036195">
    <property type="entry name" value="AbfB_ABD_sf"/>
</dbReference>
<feature type="domain" description="Non-reducing end beta-L-arabinofuranosidase-like GH127 middle" evidence="3">
    <location>
        <begin position="508"/>
        <end position="609"/>
    </location>
</feature>
<organism evidence="4 5">
    <name type="scientific">Solanum pinnatisectum</name>
    <name type="common">tansyleaf nightshade</name>
    <dbReference type="NCBI Taxonomy" id="50273"/>
    <lineage>
        <taxon>Eukaryota</taxon>
        <taxon>Viridiplantae</taxon>
        <taxon>Streptophyta</taxon>
        <taxon>Embryophyta</taxon>
        <taxon>Tracheophyta</taxon>
        <taxon>Spermatophyta</taxon>
        <taxon>Magnoliopsida</taxon>
        <taxon>eudicotyledons</taxon>
        <taxon>Gunneridae</taxon>
        <taxon>Pentapetalae</taxon>
        <taxon>asterids</taxon>
        <taxon>lamiids</taxon>
        <taxon>Solanales</taxon>
        <taxon>Solanaceae</taxon>
        <taxon>Solanoideae</taxon>
        <taxon>Solaneae</taxon>
        <taxon>Solanum</taxon>
    </lineage>
</organism>
<dbReference type="PANTHER" id="PTHR31151:SF0">
    <property type="entry name" value="PROLINE-TRNA LIGASE (DUF1680)"/>
    <property type="match status" value="1"/>
</dbReference>
<name>A0AAV9LKI1_9SOLN</name>
<dbReference type="AlphaFoldDB" id="A0AAV9LKI1"/>
<feature type="domain" description="Non-reducing end beta-L-arabinofuranosidase-like GH127 catalytic" evidence="2">
    <location>
        <begin position="113"/>
        <end position="495"/>
    </location>
</feature>
<dbReference type="Pfam" id="PF20736">
    <property type="entry name" value="Glyco_hydro127M"/>
    <property type="match status" value="1"/>
</dbReference>
<dbReference type="Gene3D" id="2.80.10.50">
    <property type="match status" value="1"/>
</dbReference>
<dbReference type="SUPFAM" id="SSF48208">
    <property type="entry name" value="Six-hairpin glycosidases"/>
    <property type="match status" value="1"/>
</dbReference>